<dbReference type="Pfam" id="PF00015">
    <property type="entry name" value="MCPsignal"/>
    <property type="match status" value="1"/>
</dbReference>
<evidence type="ECO:0000256" key="8">
    <source>
        <dbReference type="ARBA" id="ARBA00029447"/>
    </source>
</evidence>
<reference evidence="13 14" key="1">
    <citation type="submission" date="2013-11" db="EMBL/GenBank/DDBJ databases">
        <title>Complete genome sequence of Clostridum sp. M2/40.</title>
        <authorList>
            <person name="Wibberg D."/>
            <person name="Puehler A."/>
            <person name="Schlueter A."/>
        </authorList>
    </citation>
    <scope>NUCLEOTIDE SEQUENCE [LARGE SCALE GENOMIC DNA]</scope>
    <source>
        <strain evidence="14">M2/40</strain>
    </source>
</reference>
<dbReference type="eggNOG" id="COG0840">
    <property type="taxonomic scope" value="Bacteria"/>
</dbReference>
<keyword evidence="3" id="KW-0145">Chemotaxis</keyword>
<dbReference type="STRING" id="1216932.CM240_0461"/>
<gene>
    <name evidence="13" type="ORF">CM240_0461</name>
</gene>
<keyword evidence="5 10" id="KW-1133">Transmembrane helix</keyword>
<dbReference type="HOGENOM" id="CLU_000445_107_19_9"/>
<dbReference type="InterPro" id="IPR003660">
    <property type="entry name" value="HAMP_dom"/>
</dbReference>
<dbReference type="EMBL" id="HG917868">
    <property type="protein sequence ID" value="CDM67626.1"/>
    <property type="molecule type" value="Genomic_DNA"/>
</dbReference>
<evidence type="ECO:0000313" key="14">
    <source>
        <dbReference type="Proteomes" id="UP000019426"/>
    </source>
</evidence>
<keyword evidence="14" id="KW-1185">Reference proteome</keyword>
<dbReference type="InterPro" id="IPR029151">
    <property type="entry name" value="Sensor-like_sf"/>
</dbReference>
<comment type="similarity">
    <text evidence="8">Belongs to the methyl-accepting chemotaxis (MCP) protein family.</text>
</comment>
<keyword evidence="6 10" id="KW-0472">Membrane</keyword>
<dbReference type="Pfam" id="PF02743">
    <property type="entry name" value="dCache_1"/>
    <property type="match status" value="1"/>
</dbReference>
<evidence type="ECO:0000256" key="7">
    <source>
        <dbReference type="ARBA" id="ARBA00023224"/>
    </source>
</evidence>
<evidence type="ECO:0000256" key="10">
    <source>
        <dbReference type="SAM" id="Phobius"/>
    </source>
</evidence>
<dbReference type="PATRIC" id="fig|1216932.3.peg.444"/>
<dbReference type="InterPro" id="IPR004089">
    <property type="entry name" value="MCPsignal_dom"/>
</dbReference>
<evidence type="ECO:0000313" key="13">
    <source>
        <dbReference type="EMBL" id="CDM67626.1"/>
    </source>
</evidence>
<dbReference type="SMART" id="SM00283">
    <property type="entry name" value="MA"/>
    <property type="match status" value="1"/>
</dbReference>
<evidence type="ECO:0000256" key="4">
    <source>
        <dbReference type="ARBA" id="ARBA00022692"/>
    </source>
</evidence>
<dbReference type="PROSITE" id="PS50111">
    <property type="entry name" value="CHEMOTAXIS_TRANSDUC_2"/>
    <property type="match status" value="1"/>
</dbReference>
<protein>
    <submittedName>
        <fullName evidence="13">Putative methyl-accepting chemotaxis protein</fullName>
    </submittedName>
</protein>
<dbReference type="PANTHER" id="PTHR32089">
    <property type="entry name" value="METHYL-ACCEPTING CHEMOTAXIS PROTEIN MCPB"/>
    <property type="match status" value="1"/>
</dbReference>
<dbReference type="CDD" id="cd18773">
    <property type="entry name" value="PDC1_HK_sensor"/>
    <property type="match status" value="1"/>
</dbReference>
<dbReference type="CDD" id="cd12912">
    <property type="entry name" value="PDC2_MCP_like"/>
    <property type="match status" value="1"/>
</dbReference>
<dbReference type="GO" id="GO:0005886">
    <property type="term" value="C:plasma membrane"/>
    <property type="evidence" value="ECO:0007669"/>
    <property type="project" value="UniProtKB-SubCell"/>
</dbReference>
<evidence type="ECO:0000256" key="1">
    <source>
        <dbReference type="ARBA" id="ARBA00004651"/>
    </source>
</evidence>
<evidence type="ECO:0000256" key="6">
    <source>
        <dbReference type="ARBA" id="ARBA00023136"/>
    </source>
</evidence>
<keyword evidence="7 9" id="KW-0807">Transducer</keyword>
<dbReference type="Proteomes" id="UP000019426">
    <property type="component" value="Chromosome M2/40_rep1"/>
</dbReference>
<comment type="subcellular location">
    <subcellularLocation>
        <location evidence="1">Cell membrane</location>
        <topology evidence="1">Multi-pass membrane protein</topology>
    </subcellularLocation>
</comment>
<feature type="domain" description="HAMP" evidence="12">
    <location>
        <begin position="315"/>
        <end position="367"/>
    </location>
</feature>
<dbReference type="PROSITE" id="PS50885">
    <property type="entry name" value="HAMP"/>
    <property type="match status" value="1"/>
</dbReference>
<dbReference type="KEGG" id="clt:CM240_0461"/>
<dbReference type="Gene3D" id="1.10.287.950">
    <property type="entry name" value="Methyl-accepting chemotaxis protein"/>
    <property type="match status" value="1"/>
</dbReference>
<evidence type="ECO:0000256" key="9">
    <source>
        <dbReference type="PROSITE-ProRule" id="PRU00284"/>
    </source>
</evidence>
<dbReference type="Gene3D" id="3.30.450.20">
    <property type="entry name" value="PAS domain"/>
    <property type="match status" value="2"/>
</dbReference>
<dbReference type="GO" id="GO:0006935">
    <property type="term" value="P:chemotaxis"/>
    <property type="evidence" value="ECO:0007669"/>
    <property type="project" value="UniProtKB-KW"/>
</dbReference>
<dbReference type="RefSeq" id="WP_051483640.1">
    <property type="nucleotide sequence ID" value="NZ_HG917868.1"/>
</dbReference>
<dbReference type="SUPFAM" id="SSF103190">
    <property type="entry name" value="Sensory domain-like"/>
    <property type="match status" value="1"/>
</dbReference>
<keyword evidence="2" id="KW-1003">Cell membrane</keyword>
<evidence type="ECO:0000259" key="12">
    <source>
        <dbReference type="PROSITE" id="PS50885"/>
    </source>
</evidence>
<proteinExistence type="inferred from homology"/>
<keyword evidence="4 10" id="KW-0812">Transmembrane</keyword>
<evidence type="ECO:0000256" key="3">
    <source>
        <dbReference type="ARBA" id="ARBA00022500"/>
    </source>
</evidence>
<accession>W6RSP7</accession>
<dbReference type="SUPFAM" id="SSF58104">
    <property type="entry name" value="Methyl-accepting chemotaxis protein (MCP) signaling domain"/>
    <property type="match status" value="1"/>
</dbReference>
<feature type="transmembrane region" description="Helical" evidence="10">
    <location>
        <begin position="296"/>
        <end position="313"/>
    </location>
</feature>
<dbReference type="InterPro" id="IPR033479">
    <property type="entry name" value="dCache_1"/>
</dbReference>
<evidence type="ECO:0000259" key="11">
    <source>
        <dbReference type="PROSITE" id="PS50111"/>
    </source>
</evidence>
<feature type="transmembrane region" description="Helical" evidence="10">
    <location>
        <begin position="18"/>
        <end position="38"/>
    </location>
</feature>
<name>W6RSP7_9CLOT</name>
<sequence length="673" mass="74345">MDRTNDKKSFNLNFGTKIMLQIISLVVVISLFSAYISFVGSRTSIIDSTNGLLLTKSDDASKSVSKELQVRKENLEAFAKLPIIKSMDWNIQRSYLLQLISLSNFDNLFILDKNGTGYYPDTNDIKDQSDEPFFKEMVEKSSFITDPFIKEIERQSITTIVTPIKDDNERIVGYLCGSVDLKDINTIIQDINLGKSGYAFMINNSGQYVAHKDMDLVFSQRNILRDENGKDLNDKNITNLFDMVTSGDTDTSTVTLNGKRQLISYCPVESTSWGIAIIVPENEVLSSVRKLALQQVVIFIIAIIVGFFVSVFIKKIINKHLLNIKKYSTELSSYNLSYRGESYTKDEFGDVITALNTGVESLNETMLEVQNSSNDIFDSSNTIDSMLVSISTSLEEVTATVEQISSNMEESMAELLEVSTMSQSVNDITKRSVDIAGSSIETATKIENDAQLLHEESLKSKHTIEEIYASCSIKLKESLERVSVVENISTISNSILSISDQTNLLAINASIEAARAGEHGKGFAVVADEVRRLAEQSTNEVTNIQKNVADVLAAVKDLSIASSELLKILENDILEDYSKLINVTVAYKDAGITVKDMASKFSDISSEISESMDQISSSMNSISSSVSTVTESSTTIAENMTNISIQNSAILDAAEHNKSISSKLTNLINKFKL</sequence>
<evidence type="ECO:0000256" key="5">
    <source>
        <dbReference type="ARBA" id="ARBA00022989"/>
    </source>
</evidence>
<dbReference type="AlphaFoldDB" id="W6RSP7"/>
<evidence type="ECO:0000256" key="2">
    <source>
        <dbReference type="ARBA" id="ARBA00022475"/>
    </source>
</evidence>
<dbReference type="PANTHER" id="PTHR32089:SF112">
    <property type="entry name" value="LYSOZYME-LIKE PROTEIN-RELATED"/>
    <property type="match status" value="1"/>
</dbReference>
<feature type="domain" description="Methyl-accepting transducer" evidence="11">
    <location>
        <begin position="386"/>
        <end position="641"/>
    </location>
</feature>
<organism evidence="13 14">
    <name type="scientific">Clostridium bornimense</name>
    <dbReference type="NCBI Taxonomy" id="1216932"/>
    <lineage>
        <taxon>Bacteria</taxon>
        <taxon>Bacillati</taxon>
        <taxon>Bacillota</taxon>
        <taxon>Clostridia</taxon>
        <taxon>Eubacteriales</taxon>
        <taxon>Clostridiaceae</taxon>
        <taxon>Clostridium</taxon>
    </lineage>
</organism>
<dbReference type="GO" id="GO:0007165">
    <property type="term" value="P:signal transduction"/>
    <property type="evidence" value="ECO:0007669"/>
    <property type="project" value="UniProtKB-KW"/>
</dbReference>